<proteinExistence type="predicted"/>
<dbReference type="PANTHER" id="PTHR30136:SF39">
    <property type="entry name" value="TRANSCRIPTIONAL REGULATORY PROTEIN"/>
    <property type="match status" value="1"/>
</dbReference>
<evidence type="ECO:0000256" key="3">
    <source>
        <dbReference type="ARBA" id="ARBA00023163"/>
    </source>
</evidence>
<keyword evidence="2" id="KW-0238">DNA-binding</keyword>
<dbReference type="InterPro" id="IPR014757">
    <property type="entry name" value="Tscrpt_reg_IclR_C"/>
</dbReference>
<dbReference type="Proteomes" id="UP000235547">
    <property type="component" value="Unassembled WGS sequence"/>
</dbReference>
<dbReference type="Gene3D" id="1.10.10.10">
    <property type="entry name" value="Winged helix-like DNA-binding domain superfamily/Winged helix DNA-binding domain"/>
    <property type="match status" value="1"/>
</dbReference>
<dbReference type="OrthoDB" id="9807558at2"/>
<keyword evidence="3" id="KW-0804">Transcription</keyword>
<accession>A0A2N7UMG7</accession>
<protein>
    <submittedName>
        <fullName evidence="6">Transcriptional regulator</fullName>
    </submittedName>
</protein>
<dbReference type="InterPro" id="IPR050707">
    <property type="entry name" value="HTH_MetabolicPath_Reg"/>
</dbReference>
<dbReference type="AlphaFoldDB" id="A0A2N7UMG7"/>
<name>A0A2N7UMG7_9GAMM</name>
<dbReference type="InterPro" id="IPR005471">
    <property type="entry name" value="Tscrpt_reg_IclR_N"/>
</dbReference>
<keyword evidence="1" id="KW-0805">Transcription regulation</keyword>
<reference evidence="6 7" key="1">
    <citation type="submission" date="2018-01" db="EMBL/GenBank/DDBJ databases">
        <title>Halomonas endophytica sp. nov., isolated from storage liquid in the stems of Populus euphratica.</title>
        <authorList>
            <person name="Chen C."/>
        </authorList>
    </citation>
    <scope>NUCLEOTIDE SEQUENCE [LARGE SCALE GENOMIC DNA]</scope>
    <source>
        <strain evidence="6 7">BZ-SZ-XJ27</strain>
    </source>
</reference>
<dbReference type="SUPFAM" id="SSF46785">
    <property type="entry name" value="Winged helix' DNA-binding domain"/>
    <property type="match status" value="1"/>
</dbReference>
<sequence length="275" mass="29764">MVHITKHHQPDANAIKTSGAQSVDRALVLLSLVGRHAGDGMALSELTAASGLNKPTVRRLMLALINGGMVDQCRRTLRYRPGPEAYLLGLRAAEHHGLIRTATRQVAHLARVTEDAACLSVRRGLHSLCLHREDGPYPIRTHALMPGAYHPLGVGAGSLAMLAALPDNEVEEILAANHATLDADFPLLPPQRLRELVAETRRQGHALNPGLVFRDSWGLGVALQWPDGSLAGALSLAAIESRMQEPRCSQELLPLLKQQAREIEAQLARDYAAHA</sequence>
<dbReference type="GO" id="GO:0045892">
    <property type="term" value="P:negative regulation of DNA-templated transcription"/>
    <property type="evidence" value="ECO:0007669"/>
    <property type="project" value="TreeGrafter"/>
</dbReference>
<keyword evidence="7" id="KW-1185">Reference proteome</keyword>
<dbReference type="InterPro" id="IPR029016">
    <property type="entry name" value="GAF-like_dom_sf"/>
</dbReference>
<dbReference type="SMART" id="SM00346">
    <property type="entry name" value="HTH_ICLR"/>
    <property type="match status" value="1"/>
</dbReference>
<evidence type="ECO:0000259" key="5">
    <source>
        <dbReference type="PROSITE" id="PS51078"/>
    </source>
</evidence>
<dbReference type="GO" id="GO:0003677">
    <property type="term" value="F:DNA binding"/>
    <property type="evidence" value="ECO:0007669"/>
    <property type="project" value="UniProtKB-KW"/>
</dbReference>
<evidence type="ECO:0000256" key="1">
    <source>
        <dbReference type="ARBA" id="ARBA00023015"/>
    </source>
</evidence>
<evidence type="ECO:0000313" key="6">
    <source>
        <dbReference type="EMBL" id="PMR81624.1"/>
    </source>
</evidence>
<dbReference type="SUPFAM" id="SSF55781">
    <property type="entry name" value="GAF domain-like"/>
    <property type="match status" value="1"/>
</dbReference>
<dbReference type="Pfam" id="PF01614">
    <property type="entry name" value="IclR_C"/>
    <property type="match status" value="1"/>
</dbReference>
<dbReference type="PANTHER" id="PTHR30136">
    <property type="entry name" value="HELIX-TURN-HELIX TRANSCRIPTIONAL REGULATOR, ICLR FAMILY"/>
    <property type="match status" value="1"/>
</dbReference>
<dbReference type="InterPro" id="IPR036390">
    <property type="entry name" value="WH_DNA-bd_sf"/>
</dbReference>
<feature type="domain" description="IclR-ED" evidence="5">
    <location>
        <begin position="84"/>
        <end position="269"/>
    </location>
</feature>
<evidence type="ECO:0000256" key="2">
    <source>
        <dbReference type="ARBA" id="ARBA00023125"/>
    </source>
</evidence>
<evidence type="ECO:0000313" key="7">
    <source>
        <dbReference type="Proteomes" id="UP000235547"/>
    </source>
</evidence>
<gene>
    <name evidence="6" type="ORF">C1H70_04300</name>
</gene>
<dbReference type="RefSeq" id="WP_102587107.1">
    <property type="nucleotide sequence ID" value="NZ_BNAE01000003.1"/>
</dbReference>
<comment type="caution">
    <text evidence="6">The sequence shown here is derived from an EMBL/GenBank/DDBJ whole genome shotgun (WGS) entry which is preliminary data.</text>
</comment>
<dbReference type="PROSITE" id="PS51077">
    <property type="entry name" value="HTH_ICLR"/>
    <property type="match status" value="1"/>
</dbReference>
<dbReference type="InterPro" id="IPR036388">
    <property type="entry name" value="WH-like_DNA-bd_sf"/>
</dbReference>
<evidence type="ECO:0000259" key="4">
    <source>
        <dbReference type="PROSITE" id="PS51077"/>
    </source>
</evidence>
<organism evidence="6 7">
    <name type="scientific">Halomonas urumqiensis</name>
    <dbReference type="NCBI Taxonomy" id="1684789"/>
    <lineage>
        <taxon>Bacteria</taxon>
        <taxon>Pseudomonadati</taxon>
        <taxon>Pseudomonadota</taxon>
        <taxon>Gammaproteobacteria</taxon>
        <taxon>Oceanospirillales</taxon>
        <taxon>Halomonadaceae</taxon>
        <taxon>Halomonas</taxon>
    </lineage>
</organism>
<dbReference type="EMBL" id="PNRG01000008">
    <property type="protein sequence ID" value="PMR81624.1"/>
    <property type="molecule type" value="Genomic_DNA"/>
</dbReference>
<dbReference type="GO" id="GO:0003700">
    <property type="term" value="F:DNA-binding transcription factor activity"/>
    <property type="evidence" value="ECO:0007669"/>
    <property type="project" value="TreeGrafter"/>
</dbReference>
<feature type="domain" description="HTH iclR-type" evidence="4">
    <location>
        <begin position="20"/>
        <end position="83"/>
    </location>
</feature>
<dbReference type="PROSITE" id="PS51078">
    <property type="entry name" value="ICLR_ED"/>
    <property type="match status" value="1"/>
</dbReference>
<dbReference type="Gene3D" id="3.30.450.40">
    <property type="match status" value="1"/>
</dbReference>
<dbReference type="Pfam" id="PF09339">
    <property type="entry name" value="HTH_IclR"/>
    <property type="match status" value="1"/>
</dbReference>